<gene>
    <name evidence="7" type="ORF">ABUL08_09640</name>
    <name evidence="6" type="ORF">VK199_09590</name>
</gene>
<feature type="compositionally biased region" description="Low complexity" evidence="4">
    <location>
        <begin position="10"/>
        <end position="19"/>
    </location>
</feature>
<keyword evidence="3" id="KW-0804">Transcription</keyword>
<evidence type="ECO:0000256" key="2">
    <source>
        <dbReference type="ARBA" id="ARBA00023125"/>
    </source>
</evidence>
<proteinExistence type="predicted"/>
<keyword evidence="2" id="KW-0238">DNA-binding</keyword>
<dbReference type="RefSeq" id="WP_350936609.1">
    <property type="nucleotide sequence ID" value="NZ_CP157762.1"/>
</dbReference>
<dbReference type="CDD" id="cd00090">
    <property type="entry name" value="HTH_ARSR"/>
    <property type="match status" value="1"/>
</dbReference>
<dbReference type="PANTHER" id="PTHR33204:SF37">
    <property type="entry name" value="HTH-TYPE TRANSCRIPTIONAL REGULATOR YODB"/>
    <property type="match status" value="1"/>
</dbReference>
<dbReference type="EMBL" id="CP159342">
    <property type="protein sequence ID" value="XCH76329.1"/>
    <property type="molecule type" value="Genomic_DNA"/>
</dbReference>
<keyword evidence="1" id="KW-0805">Transcription regulation</keyword>
<evidence type="ECO:0000259" key="5">
    <source>
        <dbReference type="PROSITE" id="PS51118"/>
    </source>
</evidence>
<evidence type="ECO:0000313" key="6">
    <source>
        <dbReference type="EMBL" id="XBP95625.1"/>
    </source>
</evidence>
<dbReference type="Gene3D" id="1.10.10.10">
    <property type="entry name" value="Winged helix-like DNA-binding domain superfamily/Winged helix DNA-binding domain"/>
    <property type="match status" value="1"/>
</dbReference>
<dbReference type="Pfam" id="PF01638">
    <property type="entry name" value="HxlR"/>
    <property type="match status" value="1"/>
</dbReference>
<protein>
    <submittedName>
        <fullName evidence="6">Helix-turn-helix domain-containing protein</fullName>
    </submittedName>
</protein>
<dbReference type="InterPro" id="IPR036390">
    <property type="entry name" value="WH_DNA-bd_sf"/>
</dbReference>
<dbReference type="PANTHER" id="PTHR33204">
    <property type="entry name" value="TRANSCRIPTIONAL REGULATOR, MARR FAMILY"/>
    <property type="match status" value="1"/>
</dbReference>
<sequence>METKARAADPRTAPTAAGDDWTEVPASGCGVERTLRVLDGKWTTLIVRELLTGPRRFGELRAALGEPSAKTITDRLRALEHQGILTRTVHAEVPPRVVYALTDRGRSLRSVLDAMLVWGEQQG</sequence>
<feature type="region of interest" description="Disordered" evidence="4">
    <location>
        <begin position="1"/>
        <end position="24"/>
    </location>
</feature>
<dbReference type="SUPFAM" id="SSF46785">
    <property type="entry name" value="Winged helix' DNA-binding domain"/>
    <property type="match status" value="1"/>
</dbReference>
<feature type="domain" description="HTH hxlR-type" evidence="5">
    <location>
        <begin position="29"/>
        <end position="123"/>
    </location>
</feature>
<dbReference type="InterPro" id="IPR011991">
    <property type="entry name" value="ArsR-like_HTH"/>
</dbReference>
<dbReference type="GO" id="GO:0003677">
    <property type="term" value="F:DNA binding"/>
    <property type="evidence" value="ECO:0007669"/>
    <property type="project" value="UniProtKB-KW"/>
</dbReference>
<reference evidence="7" key="2">
    <citation type="submission" date="2024-06" db="EMBL/GenBank/DDBJ databases">
        <title>Micromonospora mangrovi CCTCC AA 2012012 genome sequences.</title>
        <authorList>
            <person name="Gao J."/>
        </authorList>
    </citation>
    <scope>NUCLEOTIDE SEQUENCE</scope>
    <source>
        <strain evidence="7">CCTCC AA 2012012</strain>
    </source>
</reference>
<evidence type="ECO:0000256" key="3">
    <source>
        <dbReference type="ARBA" id="ARBA00023163"/>
    </source>
</evidence>
<evidence type="ECO:0000256" key="4">
    <source>
        <dbReference type="SAM" id="MobiDB-lite"/>
    </source>
</evidence>
<dbReference type="AlphaFoldDB" id="A0AAU7ME02"/>
<accession>A0AAU7ME02</accession>
<name>A0AAU7ME02_9ACTN</name>
<dbReference type="EMBL" id="CP157762">
    <property type="protein sequence ID" value="XBP95625.1"/>
    <property type="molecule type" value="Genomic_DNA"/>
</dbReference>
<dbReference type="InterPro" id="IPR036388">
    <property type="entry name" value="WH-like_DNA-bd_sf"/>
</dbReference>
<dbReference type="PROSITE" id="PS51118">
    <property type="entry name" value="HTH_HXLR"/>
    <property type="match status" value="1"/>
</dbReference>
<evidence type="ECO:0000256" key="1">
    <source>
        <dbReference type="ARBA" id="ARBA00023015"/>
    </source>
</evidence>
<reference evidence="6" key="1">
    <citation type="submission" date="2024-01" db="EMBL/GenBank/DDBJ databases">
        <title>The genome sequence of Micromonospora mangrovi CCTCC AA 2012012.</title>
        <authorList>
            <person name="Gao J."/>
        </authorList>
    </citation>
    <scope>NUCLEOTIDE SEQUENCE</scope>
    <source>
        <strain evidence="6">CCTCC AA 2012012</strain>
    </source>
</reference>
<dbReference type="InterPro" id="IPR002577">
    <property type="entry name" value="HTH_HxlR"/>
</dbReference>
<organism evidence="6">
    <name type="scientific">Micromonospora sp. CCTCC AA 2012012</name>
    <dbReference type="NCBI Taxonomy" id="3111921"/>
    <lineage>
        <taxon>Bacteria</taxon>
        <taxon>Bacillati</taxon>
        <taxon>Actinomycetota</taxon>
        <taxon>Actinomycetes</taxon>
        <taxon>Micromonosporales</taxon>
        <taxon>Micromonosporaceae</taxon>
        <taxon>Micromonospora</taxon>
    </lineage>
</organism>
<evidence type="ECO:0000313" key="7">
    <source>
        <dbReference type="EMBL" id="XCH76329.1"/>
    </source>
</evidence>